<organism evidence="2 3">
    <name type="scientific">Marinobacter guineae</name>
    <dbReference type="NCBI Taxonomy" id="432303"/>
    <lineage>
        <taxon>Bacteria</taxon>
        <taxon>Pseudomonadati</taxon>
        <taxon>Pseudomonadota</taxon>
        <taxon>Gammaproteobacteria</taxon>
        <taxon>Pseudomonadales</taxon>
        <taxon>Marinobacteraceae</taxon>
        <taxon>Marinobacter</taxon>
    </lineage>
</organism>
<dbReference type="SMART" id="SM00960">
    <property type="entry name" value="Robl_LC7"/>
    <property type="match status" value="1"/>
</dbReference>
<accession>A0A2G1VA69</accession>
<evidence type="ECO:0000313" key="2">
    <source>
        <dbReference type="EMBL" id="PHQ23635.1"/>
    </source>
</evidence>
<proteinExistence type="predicted"/>
<dbReference type="Gene3D" id="3.30.450.30">
    <property type="entry name" value="Dynein light chain 2a, cytoplasmic"/>
    <property type="match status" value="1"/>
</dbReference>
<dbReference type="AlphaFoldDB" id="A0A2G1VA69"/>
<dbReference type="SUPFAM" id="SSF103196">
    <property type="entry name" value="Roadblock/LC7 domain"/>
    <property type="match status" value="1"/>
</dbReference>
<gene>
    <name evidence="2" type="ORF">CLH62_20360</name>
</gene>
<feature type="domain" description="Roadblock/LAMTOR2" evidence="1">
    <location>
        <begin position="17"/>
        <end position="107"/>
    </location>
</feature>
<dbReference type="EMBL" id="NTFI01000013">
    <property type="protein sequence ID" value="PHQ23635.1"/>
    <property type="molecule type" value="Genomic_DNA"/>
</dbReference>
<dbReference type="GO" id="GO:0032008">
    <property type="term" value="P:positive regulation of TOR signaling"/>
    <property type="evidence" value="ECO:0007669"/>
    <property type="project" value="InterPro"/>
</dbReference>
<sequence length="135" mass="14210">MNTLTHPGQSHPKASAARSILRELNASSNDIEASATMTTDGYIIAAVLGKDTDQDRFAAMSASLLALAERAADEVARGEMKQLLIEGSKGLMLLVKAGGDKVLAVAAKPTVNLGRIFLEARKSAAKIDQVIGNDY</sequence>
<dbReference type="GO" id="GO:0005085">
    <property type="term" value="F:guanyl-nucleotide exchange factor activity"/>
    <property type="evidence" value="ECO:0007669"/>
    <property type="project" value="InterPro"/>
</dbReference>
<evidence type="ECO:0000313" key="3">
    <source>
        <dbReference type="Proteomes" id="UP000229044"/>
    </source>
</evidence>
<keyword evidence="3" id="KW-1185">Reference proteome</keyword>
<evidence type="ECO:0000259" key="1">
    <source>
        <dbReference type="SMART" id="SM00960"/>
    </source>
</evidence>
<dbReference type="OrthoDB" id="8903298at2"/>
<dbReference type="InterPro" id="IPR004942">
    <property type="entry name" value="Roadblock/LAMTOR2_dom"/>
</dbReference>
<reference evidence="2 3" key="1">
    <citation type="submission" date="2017-09" db="EMBL/GenBank/DDBJ databases">
        <title>The draft genome sequences of Marinobacter guineae M3B.</title>
        <authorList>
            <person name="Cao J."/>
        </authorList>
    </citation>
    <scope>NUCLEOTIDE SEQUENCE [LARGE SCALE GENOMIC DNA]</scope>
    <source>
        <strain evidence="2 3">M3B</strain>
    </source>
</reference>
<name>A0A2G1VA69_9GAMM</name>
<dbReference type="PANTHER" id="PTHR13323">
    <property type="entry name" value="LATE ENDOSOMAL/LYSOSOMAL MP1 INTERACTING PROTEIN"/>
    <property type="match status" value="1"/>
</dbReference>
<comment type="caution">
    <text evidence="2">The sequence shown here is derived from an EMBL/GenBank/DDBJ whole genome shotgun (WGS) entry which is preliminary data.</text>
</comment>
<dbReference type="Pfam" id="PF03259">
    <property type="entry name" value="Robl_LC7"/>
    <property type="match status" value="1"/>
</dbReference>
<dbReference type="RefSeq" id="WP_099620005.1">
    <property type="nucleotide sequence ID" value="NZ_KZ319345.1"/>
</dbReference>
<dbReference type="GO" id="GO:0060090">
    <property type="term" value="F:molecular adaptor activity"/>
    <property type="evidence" value="ECO:0007669"/>
    <property type="project" value="InterPro"/>
</dbReference>
<protein>
    <recommendedName>
        <fullName evidence="1">Roadblock/LAMTOR2 domain-containing protein</fullName>
    </recommendedName>
</protein>
<dbReference type="Proteomes" id="UP000229044">
    <property type="component" value="Unassembled WGS sequence"/>
</dbReference>
<dbReference type="InterPro" id="IPR037587">
    <property type="entry name" value="LAMTOR2-like"/>
</dbReference>